<evidence type="ECO:0000256" key="3">
    <source>
        <dbReference type="SAM" id="Coils"/>
    </source>
</evidence>
<dbReference type="Pfam" id="PF00005">
    <property type="entry name" value="ABC_tran"/>
    <property type="match status" value="2"/>
</dbReference>
<dbReference type="InterPro" id="IPR051309">
    <property type="entry name" value="ABCF_ATPase"/>
</dbReference>
<dbReference type="InterPro" id="IPR017871">
    <property type="entry name" value="ABC_transporter-like_CS"/>
</dbReference>
<dbReference type="InterPro" id="IPR027417">
    <property type="entry name" value="P-loop_NTPase"/>
</dbReference>
<keyword evidence="7" id="KW-1185">Reference proteome</keyword>
<dbReference type="Pfam" id="PF12848">
    <property type="entry name" value="ABC_tran_Xtn"/>
    <property type="match status" value="1"/>
</dbReference>
<dbReference type="RefSeq" id="WP_251871706.1">
    <property type="nucleotide sequence ID" value="NZ_CP098755.1"/>
</dbReference>
<dbReference type="Pfam" id="PF16326">
    <property type="entry name" value="ABC_tran_CTD"/>
    <property type="match status" value="1"/>
</dbReference>
<gene>
    <name evidence="6" type="ORF">NDK47_20985</name>
</gene>
<keyword evidence="3" id="KW-0175">Coiled coil</keyword>
<dbReference type="GO" id="GO:0005524">
    <property type="term" value="F:ATP binding"/>
    <property type="evidence" value="ECO:0007669"/>
    <property type="project" value="UniProtKB-KW"/>
</dbReference>
<dbReference type="EMBL" id="CP098755">
    <property type="protein sequence ID" value="USG64594.1"/>
    <property type="molecule type" value="Genomic_DNA"/>
</dbReference>
<dbReference type="InterPro" id="IPR032524">
    <property type="entry name" value="ABC_tran_C"/>
</dbReference>
<evidence type="ECO:0000256" key="1">
    <source>
        <dbReference type="ARBA" id="ARBA00022741"/>
    </source>
</evidence>
<keyword evidence="2 6" id="KW-0067">ATP-binding</keyword>
<dbReference type="SUPFAM" id="SSF52540">
    <property type="entry name" value="P-loop containing nucleoside triphosphate hydrolases"/>
    <property type="match status" value="2"/>
</dbReference>
<feature type="domain" description="ABC transporter" evidence="5">
    <location>
        <begin position="4"/>
        <end position="255"/>
    </location>
</feature>
<evidence type="ECO:0000256" key="4">
    <source>
        <dbReference type="SAM" id="MobiDB-lite"/>
    </source>
</evidence>
<accession>A0ABY4WGY2</accession>
<sequence length="646" mass="73451">MQILTVENLSKSYGEKVLFDDISFHIAEGQRIGLIGVNGTGKSSLLKIIAGMDTADSGKVIHANHFRVEYLPQNPHFAENSSVLEQVFYGDSPLMQLLREYEQAMEELQADPADERKQSRMLSLQSRMDAANAWEASTQAKMILTQLGILDFSQQVQELSGGQRKRVAMARALIQPADLLILDEPTNHIDNETVEWLEEYLSRYKGALLLVTHDRYFLDRVTNRIFELDRGKLYSYEGNYGVFLEKKAEREEHEAAAESKRQNLLRRELAWLRRGAKARTTKQKARVQRAEELRDRKVDGPADKLEMTLGASRLGKKVLEIEEISKSFGPRQLIRDFSYIVLPQDRVGIIGPNGSGKSTLLNMLAGRLEPDSGQIEVGQTVKLAYYTQENVEMDEKLRVIEYIKEAAEVVHTSEGEVITASQMLERFLFPPHLQWTPISRLSGGERRRLYLLRTLMGEPNVLFLDEPTNDLDIQTLSILEDYLETFPGAVITVSHDRYFLDRTVDHLFAFEGEGQIRPFTGNYSEYLEIRRTELEQEAAEKRKVEKKEAADNAGAADDKSPSGRGGNRTRKLSYKDQKEWDAIEGKIAALEARSEQLKQEIALAGSDYGKIEKLYAEEQQVASELEATIERWTELSLLVEELEQGK</sequence>
<protein>
    <submittedName>
        <fullName evidence="6">ATP-binding cassette domain-containing protein</fullName>
    </submittedName>
</protein>
<dbReference type="Proteomes" id="UP001056500">
    <property type="component" value="Chromosome"/>
</dbReference>
<dbReference type="InterPro" id="IPR003593">
    <property type="entry name" value="AAA+_ATPase"/>
</dbReference>
<dbReference type="SMART" id="SM00382">
    <property type="entry name" value="AAA"/>
    <property type="match status" value="2"/>
</dbReference>
<dbReference type="CDD" id="cd03221">
    <property type="entry name" value="ABCF_EF-3"/>
    <property type="match status" value="2"/>
</dbReference>
<dbReference type="PANTHER" id="PTHR42855:SF1">
    <property type="entry name" value="ABC TRANSPORTER DOMAIN-CONTAINING PROTEIN"/>
    <property type="match status" value="1"/>
</dbReference>
<dbReference type="PROSITE" id="PS50893">
    <property type="entry name" value="ABC_TRANSPORTER_2"/>
    <property type="match status" value="2"/>
</dbReference>
<reference evidence="6" key="1">
    <citation type="submission" date="2022-06" db="EMBL/GenBank/DDBJ databases">
        <title>Genome sequencing of Brevibacillus sp. BB3-R1.</title>
        <authorList>
            <person name="Heo J."/>
            <person name="Lee D."/>
            <person name="Won M."/>
            <person name="Han B.-H."/>
            <person name="Hong S.-B."/>
            <person name="Kwon S.-W."/>
        </authorList>
    </citation>
    <scope>NUCLEOTIDE SEQUENCE</scope>
    <source>
        <strain evidence="6">BB3-R1</strain>
    </source>
</reference>
<dbReference type="InterPro" id="IPR037118">
    <property type="entry name" value="Val-tRNA_synth_C_sf"/>
</dbReference>
<dbReference type="PANTHER" id="PTHR42855">
    <property type="entry name" value="ABC TRANSPORTER ATP-BINDING SUBUNIT"/>
    <property type="match status" value="1"/>
</dbReference>
<organism evidence="6 7">
    <name type="scientific">Brevibacillus ruminantium</name>
    <dbReference type="NCBI Taxonomy" id="2950604"/>
    <lineage>
        <taxon>Bacteria</taxon>
        <taxon>Bacillati</taxon>
        <taxon>Bacillota</taxon>
        <taxon>Bacilli</taxon>
        <taxon>Bacillales</taxon>
        <taxon>Paenibacillaceae</taxon>
        <taxon>Brevibacillus</taxon>
    </lineage>
</organism>
<feature type="compositionally biased region" description="Basic and acidic residues" evidence="4">
    <location>
        <begin position="538"/>
        <end position="561"/>
    </location>
</feature>
<evidence type="ECO:0000313" key="7">
    <source>
        <dbReference type="Proteomes" id="UP001056500"/>
    </source>
</evidence>
<dbReference type="PROSITE" id="PS00211">
    <property type="entry name" value="ABC_TRANSPORTER_1"/>
    <property type="match status" value="1"/>
</dbReference>
<dbReference type="Gene3D" id="1.10.287.380">
    <property type="entry name" value="Valyl-tRNA synthetase, C-terminal domain"/>
    <property type="match status" value="1"/>
</dbReference>
<proteinExistence type="predicted"/>
<evidence type="ECO:0000259" key="5">
    <source>
        <dbReference type="PROSITE" id="PS50893"/>
    </source>
</evidence>
<evidence type="ECO:0000256" key="2">
    <source>
        <dbReference type="ARBA" id="ARBA00022840"/>
    </source>
</evidence>
<dbReference type="Gene3D" id="3.40.50.300">
    <property type="entry name" value="P-loop containing nucleotide triphosphate hydrolases"/>
    <property type="match status" value="2"/>
</dbReference>
<feature type="coiled-coil region" evidence="3">
    <location>
        <begin position="580"/>
        <end position="635"/>
    </location>
</feature>
<name>A0ABY4WGY2_9BACL</name>
<dbReference type="InterPro" id="IPR003439">
    <property type="entry name" value="ABC_transporter-like_ATP-bd"/>
</dbReference>
<keyword evidence="1" id="KW-0547">Nucleotide-binding</keyword>
<feature type="domain" description="ABC transporter" evidence="5">
    <location>
        <begin position="319"/>
        <end position="538"/>
    </location>
</feature>
<dbReference type="InterPro" id="IPR032781">
    <property type="entry name" value="ABC_tran_Xtn"/>
</dbReference>
<feature type="region of interest" description="Disordered" evidence="4">
    <location>
        <begin position="538"/>
        <end position="573"/>
    </location>
</feature>
<evidence type="ECO:0000313" key="6">
    <source>
        <dbReference type="EMBL" id="USG64594.1"/>
    </source>
</evidence>